<dbReference type="Proteomes" id="UP000294739">
    <property type="component" value="Unassembled WGS sequence"/>
</dbReference>
<accession>A0A4V2Z083</accession>
<feature type="domain" description="HTH gntR-type" evidence="6">
    <location>
        <begin position="23"/>
        <end position="91"/>
    </location>
</feature>
<dbReference type="InterPro" id="IPR015422">
    <property type="entry name" value="PyrdxlP-dep_Trfase_small"/>
</dbReference>
<sequence>MDRSWSRERLTRVLGDWSCRDDGALFRQLAERFRQLIHAGDIPNGVRIPSERAIASALGVSRSTVVTAMDQLRDEGLIVSRQGAGTYVSRAGWHSAARGDSRLNTFLDSNPIKGLIDLRSAALPGLPMVADEMSHLGSADMKNLVSSHGYLPHGLPLLREAVARYFEDFALPTEPAEVLITSGAQQALRLVSSAVLEPGATVLVEEPTFRGAIETLRSIGASLVPVASGPDGIDLAELRRLAHQTSPAMIFVQSGGNNPTGAVMSAQSRATLARIAADVDTLVVEDAAVNDAAIDDAPLPPIHGFGARVITIGSASKSFWGGLRVGWLRGDGDLIHHLTVVKGGEDLGTSVLAQLLTASLMPKMALARQQRQESLCRSREILLELLADSLPDWEPTVPHAGASMWIRLPEGSATAFAQHAGRLGVSILAGPTFSCADRLDDHVRVAFAARPEVIVHGLGRLSRAWREFA</sequence>
<protein>
    <submittedName>
        <fullName evidence="7">PLP-dependent aminotransferase family protein</fullName>
    </submittedName>
</protein>
<dbReference type="PRINTS" id="PR00035">
    <property type="entry name" value="HTHGNTR"/>
</dbReference>
<keyword evidence="8" id="KW-1185">Reference proteome</keyword>
<dbReference type="Pfam" id="PF00392">
    <property type="entry name" value="GntR"/>
    <property type="match status" value="1"/>
</dbReference>
<evidence type="ECO:0000256" key="3">
    <source>
        <dbReference type="ARBA" id="ARBA00023015"/>
    </source>
</evidence>
<keyword evidence="4" id="KW-0238">DNA-binding</keyword>
<evidence type="ECO:0000256" key="5">
    <source>
        <dbReference type="ARBA" id="ARBA00023163"/>
    </source>
</evidence>
<keyword evidence="3" id="KW-0805">Transcription regulation</keyword>
<dbReference type="GO" id="GO:0003700">
    <property type="term" value="F:DNA-binding transcription factor activity"/>
    <property type="evidence" value="ECO:0007669"/>
    <property type="project" value="InterPro"/>
</dbReference>
<dbReference type="InterPro" id="IPR015424">
    <property type="entry name" value="PyrdxlP-dep_Trfase"/>
</dbReference>
<gene>
    <name evidence="7" type="ORF">E1269_27045</name>
</gene>
<dbReference type="SMART" id="SM00345">
    <property type="entry name" value="HTH_GNTR"/>
    <property type="match status" value="1"/>
</dbReference>
<dbReference type="Gene3D" id="3.40.640.10">
    <property type="entry name" value="Type I PLP-dependent aspartate aminotransferase-like (Major domain)"/>
    <property type="match status" value="1"/>
</dbReference>
<dbReference type="InterPro" id="IPR015421">
    <property type="entry name" value="PyrdxlP-dep_Trfase_major"/>
</dbReference>
<dbReference type="SUPFAM" id="SSF46785">
    <property type="entry name" value="Winged helix' DNA-binding domain"/>
    <property type="match status" value="1"/>
</dbReference>
<dbReference type="InterPro" id="IPR051446">
    <property type="entry name" value="HTH_trans_reg/aminotransferase"/>
</dbReference>
<comment type="similarity">
    <text evidence="1">In the C-terminal section; belongs to the class-I pyridoxal-phosphate-dependent aminotransferase family.</text>
</comment>
<dbReference type="CDD" id="cd00609">
    <property type="entry name" value="AAT_like"/>
    <property type="match status" value="1"/>
</dbReference>
<evidence type="ECO:0000256" key="1">
    <source>
        <dbReference type="ARBA" id="ARBA00005384"/>
    </source>
</evidence>
<dbReference type="InterPro" id="IPR036390">
    <property type="entry name" value="WH_DNA-bd_sf"/>
</dbReference>
<dbReference type="CDD" id="cd07377">
    <property type="entry name" value="WHTH_GntR"/>
    <property type="match status" value="1"/>
</dbReference>
<organism evidence="7 8">
    <name type="scientific">Jiangella asiatica</name>
    <dbReference type="NCBI Taxonomy" id="2530372"/>
    <lineage>
        <taxon>Bacteria</taxon>
        <taxon>Bacillati</taxon>
        <taxon>Actinomycetota</taxon>
        <taxon>Actinomycetes</taxon>
        <taxon>Jiangellales</taxon>
        <taxon>Jiangellaceae</taxon>
        <taxon>Jiangella</taxon>
    </lineage>
</organism>
<evidence type="ECO:0000259" key="6">
    <source>
        <dbReference type="PROSITE" id="PS50949"/>
    </source>
</evidence>
<reference evidence="7 8" key="1">
    <citation type="submission" date="2019-03" db="EMBL/GenBank/DDBJ databases">
        <title>Draft genome sequences of novel Actinobacteria.</title>
        <authorList>
            <person name="Sahin N."/>
            <person name="Ay H."/>
            <person name="Saygin H."/>
        </authorList>
    </citation>
    <scope>NUCLEOTIDE SEQUENCE [LARGE SCALE GENOMIC DNA]</scope>
    <source>
        <strain evidence="7 8">5K138</strain>
    </source>
</reference>
<dbReference type="InterPro" id="IPR004839">
    <property type="entry name" value="Aminotransferase_I/II_large"/>
</dbReference>
<dbReference type="SUPFAM" id="SSF53383">
    <property type="entry name" value="PLP-dependent transferases"/>
    <property type="match status" value="1"/>
</dbReference>
<dbReference type="InParanoid" id="A0A4V2Z083"/>
<dbReference type="GO" id="GO:0008483">
    <property type="term" value="F:transaminase activity"/>
    <property type="evidence" value="ECO:0007669"/>
    <property type="project" value="UniProtKB-KW"/>
</dbReference>
<dbReference type="GO" id="GO:0030170">
    <property type="term" value="F:pyridoxal phosphate binding"/>
    <property type="evidence" value="ECO:0007669"/>
    <property type="project" value="InterPro"/>
</dbReference>
<keyword evidence="7" id="KW-0032">Aminotransferase</keyword>
<evidence type="ECO:0000313" key="8">
    <source>
        <dbReference type="Proteomes" id="UP000294739"/>
    </source>
</evidence>
<dbReference type="PANTHER" id="PTHR46577">
    <property type="entry name" value="HTH-TYPE TRANSCRIPTIONAL REGULATORY PROTEIN GABR"/>
    <property type="match status" value="1"/>
</dbReference>
<dbReference type="PANTHER" id="PTHR46577:SF1">
    <property type="entry name" value="HTH-TYPE TRANSCRIPTIONAL REGULATORY PROTEIN GABR"/>
    <property type="match status" value="1"/>
</dbReference>
<keyword evidence="7" id="KW-0808">Transferase</keyword>
<dbReference type="Gene3D" id="1.10.10.10">
    <property type="entry name" value="Winged helix-like DNA-binding domain superfamily/Winged helix DNA-binding domain"/>
    <property type="match status" value="1"/>
</dbReference>
<evidence type="ECO:0000256" key="4">
    <source>
        <dbReference type="ARBA" id="ARBA00023125"/>
    </source>
</evidence>
<evidence type="ECO:0000256" key="2">
    <source>
        <dbReference type="ARBA" id="ARBA00022898"/>
    </source>
</evidence>
<dbReference type="Gene3D" id="3.90.1150.10">
    <property type="entry name" value="Aspartate Aminotransferase, domain 1"/>
    <property type="match status" value="1"/>
</dbReference>
<comment type="caution">
    <text evidence="7">The sequence shown here is derived from an EMBL/GenBank/DDBJ whole genome shotgun (WGS) entry which is preliminary data.</text>
</comment>
<dbReference type="EMBL" id="SMKZ01000058">
    <property type="protein sequence ID" value="TDD99917.1"/>
    <property type="molecule type" value="Genomic_DNA"/>
</dbReference>
<dbReference type="Pfam" id="PF00155">
    <property type="entry name" value="Aminotran_1_2"/>
    <property type="match status" value="1"/>
</dbReference>
<dbReference type="OrthoDB" id="199743at2"/>
<keyword evidence="2" id="KW-0663">Pyridoxal phosphate</keyword>
<name>A0A4V2Z083_9ACTN</name>
<dbReference type="InterPro" id="IPR000524">
    <property type="entry name" value="Tscrpt_reg_HTH_GntR"/>
</dbReference>
<dbReference type="PROSITE" id="PS50949">
    <property type="entry name" value="HTH_GNTR"/>
    <property type="match status" value="1"/>
</dbReference>
<dbReference type="InterPro" id="IPR036388">
    <property type="entry name" value="WH-like_DNA-bd_sf"/>
</dbReference>
<evidence type="ECO:0000313" key="7">
    <source>
        <dbReference type="EMBL" id="TDD99917.1"/>
    </source>
</evidence>
<keyword evidence="5" id="KW-0804">Transcription</keyword>
<dbReference type="AlphaFoldDB" id="A0A4V2Z083"/>
<dbReference type="GO" id="GO:0003677">
    <property type="term" value="F:DNA binding"/>
    <property type="evidence" value="ECO:0007669"/>
    <property type="project" value="UniProtKB-KW"/>
</dbReference>
<proteinExistence type="inferred from homology"/>
<dbReference type="RefSeq" id="WP_131900464.1">
    <property type="nucleotide sequence ID" value="NZ_SMKZ01000058.1"/>
</dbReference>